<comment type="caution">
    <text evidence="10">The sequence shown here is derived from an EMBL/GenBank/DDBJ whole genome shotgun (WGS) entry which is preliminary data.</text>
</comment>
<dbReference type="SUPFAM" id="SSF161098">
    <property type="entry name" value="MetI-like"/>
    <property type="match status" value="1"/>
</dbReference>
<evidence type="ECO:0000313" key="10">
    <source>
        <dbReference type="EMBL" id="OLF08107.1"/>
    </source>
</evidence>
<evidence type="ECO:0000256" key="8">
    <source>
        <dbReference type="RuleBase" id="RU363032"/>
    </source>
</evidence>
<comment type="subcellular location">
    <subcellularLocation>
        <location evidence="1 8">Cell membrane</location>
        <topology evidence="1 8">Multi-pass membrane protein</topology>
    </subcellularLocation>
</comment>
<evidence type="ECO:0000256" key="5">
    <source>
        <dbReference type="ARBA" id="ARBA00022970"/>
    </source>
</evidence>
<dbReference type="NCBIfam" id="TIGR01726">
    <property type="entry name" value="HEQRo_perm_3TM"/>
    <property type="match status" value="1"/>
</dbReference>
<feature type="transmembrane region" description="Helical" evidence="8">
    <location>
        <begin position="22"/>
        <end position="42"/>
    </location>
</feature>
<keyword evidence="7 8" id="KW-0472">Membrane</keyword>
<evidence type="ECO:0000256" key="2">
    <source>
        <dbReference type="ARBA" id="ARBA00022448"/>
    </source>
</evidence>
<gene>
    <name evidence="10" type="ORF">BLA60_24925</name>
</gene>
<keyword evidence="6 8" id="KW-1133">Transmembrane helix</keyword>
<dbReference type="Proteomes" id="UP000185696">
    <property type="component" value="Unassembled WGS sequence"/>
</dbReference>
<dbReference type="PANTHER" id="PTHR30614">
    <property type="entry name" value="MEMBRANE COMPONENT OF AMINO ACID ABC TRANSPORTER"/>
    <property type="match status" value="1"/>
</dbReference>
<dbReference type="EMBL" id="MSIF01000013">
    <property type="protein sequence ID" value="OLF08107.1"/>
    <property type="molecule type" value="Genomic_DNA"/>
</dbReference>
<dbReference type="OrthoDB" id="9814902at2"/>
<evidence type="ECO:0000256" key="1">
    <source>
        <dbReference type="ARBA" id="ARBA00004651"/>
    </source>
</evidence>
<proteinExistence type="inferred from homology"/>
<dbReference type="InterPro" id="IPR043429">
    <property type="entry name" value="ArtM/GltK/GlnP/TcyL/YhdX-like"/>
</dbReference>
<dbReference type="Pfam" id="PF00528">
    <property type="entry name" value="BPD_transp_1"/>
    <property type="match status" value="1"/>
</dbReference>
<keyword evidence="5" id="KW-0029">Amino-acid transport</keyword>
<evidence type="ECO:0000256" key="4">
    <source>
        <dbReference type="ARBA" id="ARBA00022692"/>
    </source>
</evidence>
<comment type="similarity">
    <text evidence="8">Belongs to the binding-protein-dependent transport system permease family.</text>
</comment>
<evidence type="ECO:0000256" key="6">
    <source>
        <dbReference type="ARBA" id="ARBA00022989"/>
    </source>
</evidence>
<name>A0A7Z0WII0_9PSEU</name>
<reference evidence="10 11" key="1">
    <citation type="submission" date="2016-12" db="EMBL/GenBank/DDBJ databases">
        <title>The draft genome sequence of Actinophytocola xinjiangensis.</title>
        <authorList>
            <person name="Wang W."/>
            <person name="Yuan L."/>
        </authorList>
    </citation>
    <scope>NUCLEOTIDE SEQUENCE [LARGE SCALE GENOMIC DNA]</scope>
    <source>
        <strain evidence="10 11">CGMCC 4.4663</strain>
    </source>
</reference>
<keyword evidence="2 8" id="KW-0813">Transport</keyword>
<dbReference type="InterPro" id="IPR035906">
    <property type="entry name" value="MetI-like_sf"/>
</dbReference>
<dbReference type="GO" id="GO:0043190">
    <property type="term" value="C:ATP-binding cassette (ABC) transporter complex"/>
    <property type="evidence" value="ECO:0007669"/>
    <property type="project" value="InterPro"/>
</dbReference>
<dbReference type="GO" id="GO:0022857">
    <property type="term" value="F:transmembrane transporter activity"/>
    <property type="evidence" value="ECO:0007669"/>
    <property type="project" value="InterPro"/>
</dbReference>
<organism evidence="10 11">
    <name type="scientific">Actinophytocola xinjiangensis</name>
    <dbReference type="NCBI Taxonomy" id="485602"/>
    <lineage>
        <taxon>Bacteria</taxon>
        <taxon>Bacillati</taxon>
        <taxon>Actinomycetota</taxon>
        <taxon>Actinomycetes</taxon>
        <taxon>Pseudonocardiales</taxon>
        <taxon>Pseudonocardiaceae</taxon>
    </lineage>
</organism>
<keyword evidence="4 8" id="KW-0812">Transmembrane</keyword>
<dbReference type="PROSITE" id="PS50928">
    <property type="entry name" value="ABC_TM1"/>
    <property type="match status" value="1"/>
</dbReference>
<dbReference type="CDD" id="cd06261">
    <property type="entry name" value="TM_PBP2"/>
    <property type="match status" value="1"/>
</dbReference>
<evidence type="ECO:0000256" key="7">
    <source>
        <dbReference type="ARBA" id="ARBA00023136"/>
    </source>
</evidence>
<dbReference type="RefSeq" id="WP_075135410.1">
    <property type="nucleotide sequence ID" value="NZ_MSIF01000013.1"/>
</dbReference>
<evidence type="ECO:0000313" key="11">
    <source>
        <dbReference type="Proteomes" id="UP000185696"/>
    </source>
</evidence>
<evidence type="ECO:0000259" key="9">
    <source>
        <dbReference type="PROSITE" id="PS50928"/>
    </source>
</evidence>
<dbReference type="InterPro" id="IPR000515">
    <property type="entry name" value="MetI-like"/>
</dbReference>
<protein>
    <submittedName>
        <fullName evidence="10">Ectoine/hydroxyectoine ABC transporter permease subunit EhuC</fullName>
    </submittedName>
</protein>
<dbReference type="InterPro" id="IPR014342">
    <property type="entry name" value="Ectoine_EhuC"/>
</dbReference>
<dbReference type="PANTHER" id="PTHR30614:SF0">
    <property type="entry name" value="L-CYSTINE TRANSPORT SYSTEM PERMEASE PROTEIN TCYL"/>
    <property type="match status" value="1"/>
</dbReference>
<feature type="transmembrane region" description="Helical" evidence="8">
    <location>
        <begin position="186"/>
        <end position="210"/>
    </location>
</feature>
<sequence length="260" mass="28574">MFDNIGLFVETISKGLLLTVEATLGGIVIATILSFVFGLAMLSRLRLVRAIARIYVEFWRGTSEVVQLLWIYFALPVLIGYQIMPLVAGIVVLGLNFGAYGAEIVRGAVQSVPKAQYEGCIALNLTPAQRMRRVILPQSLVEMVPPFNNLFIQLLKGSALLTMITVHEMTYQAREVLITRHVSQAATIWTIVLLFYLVLAILITFGMRLLELWAGRLVGRKPPQRGLLSALRSRRGRAAAITDAAVAGIGHTSDRSGGDR</sequence>
<accession>A0A7Z0WII0</accession>
<keyword evidence="11" id="KW-1185">Reference proteome</keyword>
<feature type="transmembrane region" description="Helical" evidence="8">
    <location>
        <begin position="79"/>
        <end position="100"/>
    </location>
</feature>
<dbReference type="AlphaFoldDB" id="A0A7Z0WII0"/>
<dbReference type="InterPro" id="IPR010065">
    <property type="entry name" value="AA_ABC_transptr_permease_3TM"/>
</dbReference>
<evidence type="ECO:0000256" key="3">
    <source>
        <dbReference type="ARBA" id="ARBA00022475"/>
    </source>
</evidence>
<keyword evidence="3" id="KW-1003">Cell membrane</keyword>
<feature type="domain" description="ABC transmembrane type-1" evidence="9">
    <location>
        <begin position="16"/>
        <end position="203"/>
    </location>
</feature>
<dbReference type="GO" id="GO:0006865">
    <property type="term" value="P:amino acid transport"/>
    <property type="evidence" value="ECO:0007669"/>
    <property type="project" value="UniProtKB-KW"/>
</dbReference>
<dbReference type="NCBIfam" id="TIGR03004">
    <property type="entry name" value="ectoine_ehuC"/>
    <property type="match status" value="1"/>
</dbReference>
<dbReference type="Gene3D" id="1.10.3720.10">
    <property type="entry name" value="MetI-like"/>
    <property type="match status" value="1"/>
</dbReference>